<dbReference type="SUPFAM" id="SSF55729">
    <property type="entry name" value="Acyl-CoA N-acyltransferases (Nat)"/>
    <property type="match status" value="1"/>
</dbReference>
<dbReference type="PROSITE" id="PS51186">
    <property type="entry name" value="GNAT"/>
    <property type="match status" value="1"/>
</dbReference>
<dbReference type="InterPro" id="IPR000182">
    <property type="entry name" value="GNAT_dom"/>
</dbReference>
<dbReference type="EMBL" id="QNRH01000006">
    <property type="protein sequence ID" value="RBO93105.1"/>
    <property type="molecule type" value="Genomic_DNA"/>
</dbReference>
<organism evidence="4 5">
    <name type="scientific">Pseudochrobactrum asaccharolyticum</name>
    <dbReference type="NCBI Taxonomy" id="354351"/>
    <lineage>
        <taxon>Bacteria</taxon>
        <taxon>Pseudomonadati</taxon>
        <taxon>Pseudomonadota</taxon>
        <taxon>Alphaproteobacteria</taxon>
        <taxon>Hyphomicrobiales</taxon>
        <taxon>Brucellaceae</taxon>
        <taxon>Pseudochrobactrum</taxon>
    </lineage>
</organism>
<evidence type="ECO:0000313" key="5">
    <source>
        <dbReference type="Proteomes" id="UP000252893"/>
    </source>
</evidence>
<dbReference type="CDD" id="cd04301">
    <property type="entry name" value="NAT_SF"/>
    <property type="match status" value="1"/>
</dbReference>
<dbReference type="OrthoDB" id="5459937at2"/>
<comment type="caution">
    <text evidence="4">The sequence shown here is derived from an EMBL/GenBank/DDBJ whole genome shotgun (WGS) entry which is preliminary data.</text>
</comment>
<dbReference type="Pfam" id="PF00583">
    <property type="entry name" value="Acetyltransf_1"/>
    <property type="match status" value="1"/>
</dbReference>
<dbReference type="RefSeq" id="WP_113945379.1">
    <property type="nucleotide sequence ID" value="NZ_JBHEEG010000007.1"/>
</dbReference>
<evidence type="ECO:0000256" key="1">
    <source>
        <dbReference type="ARBA" id="ARBA00022679"/>
    </source>
</evidence>
<dbReference type="Proteomes" id="UP000252893">
    <property type="component" value="Unassembled WGS sequence"/>
</dbReference>
<evidence type="ECO:0000313" key="4">
    <source>
        <dbReference type="EMBL" id="RBO93105.1"/>
    </source>
</evidence>
<keyword evidence="1 4" id="KW-0808">Transferase</keyword>
<evidence type="ECO:0000259" key="3">
    <source>
        <dbReference type="PROSITE" id="PS51186"/>
    </source>
</evidence>
<dbReference type="GO" id="GO:0016747">
    <property type="term" value="F:acyltransferase activity, transferring groups other than amino-acyl groups"/>
    <property type="evidence" value="ECO:0007669"/>
    <property type="project" value="InterPro"/>
</dbReference>
<dbReference type="InterPro" id="IPR016181">
    <property type="entry name" value="Acyl_CoA_acyltransferase"/>
</dbReference>
<feature type="domain" description="N-acetyltransferase" evidence="3">
    <location>
        <begin position="2"/>
        <end position="164"/>
    </location>
</feature>
<dbReference type="Gene3D" id="3.40.630.30">
    <property type="match status" value="1"/>
</dbReference>
<keyword evidence="2" id="KW-0012">Acyltransferase</keyword>
<proteinExistence type="predicted"/>
<dbReference type="PANTHER" id="PTHR43072:SF23">
    <property type="entry name" value="UPF0039 PROTEIN C11D3.02C"/>
    <property type="match status" value="1"/>
</dbReference>
<dbReference type="PANTHER" id="PTHR43072">
    <property type="entry name" value="N-ACETYLTRANSFERASE"/>
    <property type="match status" value="1"/>
</dbReference>
<evidence type="ECO:0000256" key="2">
    <source>
        <dbReference type="ARBA" id="ARBA00023315"/>
    </source>
</evidence>
<gene>
    <name evidence="4" type="ORF">DFR47_106188</name>
</gene>
<keyword evidence="5" id="KW-1185">Reference proteome</keyword>
<accession>A0A366DT62</accession>
<dbReference type="AlphaFoldDB" id="A0A366DT62"/>
<sequence>MLSIQHADTPHLPAILDIYNDAIANTTAVFISQPVDLKNRADWLLSRQNSGFPVLVLTEDDQLLGYASYGAFRAFECYKHTAELSIYIAGHARGKGAGDQLMRALLEHAAANNIHVLLGAIEAQNTASLRLHEKHGFIQTGLLPQVGRKFDRWLDLVLMQRILTK</sequence>
<protein>
    <submittedName>
        <fullName evidence="4">Phosphinothricin acetyltransferase</fullName>
    </submittedName>
</protein>
<name>A0A366DT62_9HYPH</name>
<reference evidence="4 5" key="1">
    <citation type="submission" date="2018-06" db="EMBL/GenBank/DDBJ databases">
        <title>Genomic Encyclopedia of Type Strains, Phase IV (KMG-IV): sequencing the most valuable type-strain genomes for metagenomic binning, comparative biology and taxonomic classification.</title>
        <authorList>
            <person name="Goeker M."/>
        </authorList>
    </citation>
    <scope>NUCLEOTIDE SEQUENCE [LARGE SCALE GENOMIC DNA]</scope>
    <source>
        <strain evidence="4 5">DSM 25619</strain>
    </source>
</reference>